<dbReference type="eggNOG" id="ENOG502S919">
    <property type="taxonomic scope" value="Eukaryota"/>
</dbReference>
<keyword evidence="3" id="KW-1185">Reference proteome</keyword>
<dbReference type="AlphaFoldDB" id="Q23EY2"/>
<dbReference type="GO" id="GO:0008757">
    <property type="term" value="F:S-adenosylmethionine-dependent methyltransferase activity"/>
    <property type="evidence" value="ECO:0007669"/>
    <property type="project" value="InterPro"/>
</dbReference>
<evidence type="ECO:0000313" key="2">
    <source>
        <dbReference type="EMBL" id="EAR95123.1"/>
    </source>
</evidence>
<dbReference type="Pfam" id="PF08241">
    <property type="entry name" value="Methyltransf_11"/>
    <property type="match status" value="1"/>
</dbReference>
<name>Q23EY2_TETTS</name>
<sequence>MKKLLFNFTKSLKYQGKQQFSCVKSVQELETFWDSFSEKYVTQDNSINLFYFSLLNMIKFDQRNKILEVGAGGGYLLNHALKYKKPSAEYFATDLSENMLKILCRRMNLQDCLSNQQVSQNLYNLTIQKANGEALQYQDDTFDCYISNLCLQLTSNPELMIKESYRVLQKGGSAGFSVWGEKDKSLFYTILPSVLSQFGYQEPPIRSNFHLNNREKLIEMMQNAGFKNVICWNQFAPFHHTTEQEINNFLNFPNNLQAIESTGENKEKVKQAIYQKLKEHIMEKNLPLGLDGLLVIGTK</sequence>
<dbReference type="PANTHER" id="PTHR43591:SF24">
    <property type="entry name" value="2-METHOXY-6-POLYPRENYL-1,4-BENZOQUINOL METHYLASE, MITOCHONDRIAL"/>
    <property type="match status" value="1"/>
</dbReference>
<dbReference type="HOGENOM" id="CLU_057433_0_0_1"/>
<dbReference type="RefSeq" id="XP_001015368.1">
    <property type="nucleotide sequence ID" value="XM_001015368.1"/>
</dbReference>
<dbReference type="Gene3D" id="3.40.50.150">
    <property type="entry name" value="Vaccinia Virus protein VP39"/>
    <property type="match status" value="1"/>
</dbReference>
<dbReference type="InterPro" id="IPR029063">
    <property type="entry name" value="SAM-dependent_MTases_sf"/>
</dbReference>
<dbReference type="Proteomes" id="UP000009168">
    <property type="component" value="Unassembled WGS sequence"/>
</dbReference>
<dbReference type="STRING" id="312017.Q23EY2"/>
<dbReference type="OMA" id="DHWNEYA"/>
<evidence type="ECO:0000259" key="1">
    <source>
        <dbReference type="Pfam" id="PF08241"/>
    </source>
</evidence>
<dbReference type="SUPFAM" id="SSF53335">
    <property type="entry name" value="S-adenosyl-L-methionine-dependent methyltransferases"/>
    <property type="match status" value="1"/>
</dbReference>
<feature type="domain" description="Methyltransferase type 11" evidence="1">
    <location>
        <begin position="67"/>
        <end position="173"/>
    </location>
</feature>
<protein>
    <submittedName>
        <fullName evidence="2">UbiE/COQ5 methyltransferase</fullName>
    </submittedName>
</protein>
<dbReference type="GO" id="GO:0032259">
    <property type="term" value="P:methylation"/>
    <property type="evidence" value="ECO:0007669"/>
    <property type="project" value="UniProtKB-KW"/>
</dbReference>
<evidence type="ECO:0000313" key="3">
    <source>
        <dbReference type="Proteomes" id="UP000009168"/>
    </source>
</evidence>
<dbReference type="GeneID" id="7839712"/>
<dbReference type="CDD" id="cd02440">
    <property type="entry name" value="AdoMet_MTases"/>
    <property type="match status" value="1"/>
</dbReference>
<dbReference type="InterPro" id="IPR013216">
    <property type="entry name" value="Methyltransf_11"/>
</dbReference>
<proteinExistence type="predicted"/>
<dbReference type="KEGG" id="tet:TTHERM_00643490"/>
<dbReference type="OrthoDB" id="284858at2759"/>
<dbReference type="InParanoid" id="Q23EY2"/>
<organism evidence="2 3">
    <name type="scientific">Tetrahymena thermophila (strain SB210)</name>
    <dbReference type="NCBI Taxonomy" id="312017"/>
    <lineage>
        <taxon>Eukaryota</taxon>
        <taxon>Sar</taxon>
        <taxon>Alveolata</taxon>
        <taxon>Ciliophora</taxon>
        <taxon>Intramacronucleata</taxon>
        <taxon>Oligohymenophorea</taxon>
        <taxon>Hymenostomatida</taxon>
        <taxon>Tetrahymenina</taxon>
        <taxon>Tetrahymenidae</taxon>
        <taxon>Tetrahymena</taxon>
    </lineage>
</organism>
<reference evidence="3" key="1">
    <citation type="journal article" date="2006" name="PLoS Biol.">
        <title>Macronuclear genome sequence of the ciliate Tetrahymena thermophila, a model eukaryote.</title>
        <authorList>
            <person name="Eisen J.A."/>
            <person name="Coyne R.S."/>
            <person name="Wu M."/>
            <person name="Wu D."/>
            <person name="Thiagarajan M."/>
            <person name="Wortman J.R."/>
            <person name="Badger J.H."/>
            <person name="Ren Q."/>
            <person name="Amedeo P."/>
            <person name="Jones K.M."/>
            <person name="Tallon L.J."/>
            <person name="Delcher A.L."/>
            <person name="Salzberg S.L."/>
            <person name="Silva J.C."/>
            <person name="Haas B.J."/>
            <person name="Majoros W.H."/>
            <person name="Farzad M."/>
            <person name="Carlton J.M."/>
            <person name="Smith R.K. Jr."/>
            <person name="Garg J."/>
            <person name="Pearlman R.E."/>
            <person name="Karrer K.M."/>
            <person name="Sun L."/>
            <person name="Manning G."/>
            <person name="Elde N.C."/>
            <person name="Turkewitz A.P."/>
            <person name="Asai D.J."/>
            <person name="Wilkes D.E."/>
            <person name="Wang Y."/>
            <person name="Cai H."/>
            <person name="Collins K."/>
            <person name="Stewart B.A."/>
            <person name="Lee S.R."/>
            <person name="Wilamowska K."/>
            <person name="Weinberg Z."/>
            <person name="Ruzzo W.L."/>
            <person name="Wloga D."/>
            <person name="Gaertig J."/>
            <person name="Frankel J."/>
            <person name="Tsao C.-C."/>
            <person name="Gorovsky M.A."/>
            <person name="Keeling P.J."/>
            <person name="Waller R.F."/>
            <person name="Patron N.J."/>
            <person name="Cherry J.M."/>
            <person name="Stover N.A."/>
            <person name="Krieger C.J."/>
            <person name="del Toro C."/>
            <person name="Ryder H.F."/>
            <person name="Williamson S.C."/>
            <person name="Barbeau R.A."/>
            <person name="Hamilton E.P."/>
            <person name="Orias E."/>
        </authorList>
    </citation>
    <scope>NUCLEOTIDE SEQUENCE [LARGE SCALE GENOMIC DNA]</scope>
    <source>
        <strain evidence="3">SB210</strain>
    </source>
</reference>
<keyword evidence="2" id="KW-0808">Transferase</keyword>
<gene>
    <name evidence="2" type="ORF">TTHERM_00643490</name>
</gene>
<dbReference type="PANTHER" id="PTHR43591">
    <property type="entry name" value="METHYLTRANSFERASE"/>
    <property type="match status" value="1"/>
</dbReference>
<accession>Q23EY2</accession>
<dbReference type="EMBL" id="GG662707">
    <property type="protein sequence ID" value="EAR95123.1"/>
    <property type="molecule type" value="Genomic_DNA"/>
</dbReference>
<keyword evidence="2" id="KW-0489">Methyltransferase</keyword>